<proteinExistence type="predicted"/>
<sequence length="161" mass="18500">MVASKSSQQSQSQFTPPRPKDAGFRTLILLFDGTGDKLRLTFEFSLLREDEDVTNVIRLRNMLYGWNNKESKEQLVYYRPGIGTYHPRFWEKDLHIPVVSSVSRTYDQATAWSLGYHIVGKSLTGIPKLISSDSGNRWLYVAGEQLYVYRENRTDGSTNDI</sequence>
<dbReference type="HOGENOM" id="CLU_1644770_0_0_1"/>
<feature type="region of interest" description="Disordered" evidence="1">
    <location>
        <begin position="1"/>
        <end position="20"/>
    </location>
</feature>
<gene>
    <name evidence="3" type="ORF">M422DRAFT_51071</name>
</gene>
<dbReference type="InterPro" id="IPR018712">
    <property type="entry name" value="Tle1-like_cat"/>
</dbReference>
<dbReference type="Pfam" id="PF09994">
    <property type="entry name" value="T6SS_Tle1-like_cat"/>
    <property type="match status" value="1"/>
</dbReference>
<organism evidence="3 4">
    <name type="scientific">Sphaerobolus stellatus (strain SS14)</name>
    <dbReference type="NCBI Taxonomy" id="990650"/>
    <lineage>
        <taxon>Eukaryota</taxon>
        <taxon>Fungi</taxon>
        <taxon>Dikarya</taxon>
        <taxon>Basidiomycota</taxon>
        <taxon>Agaricomycotina</taxon>
        <taxon>Agaricomycetes</taxon>
        <taxon>Phallomycetidae</taxon>
        <taxon>Geastrales</taxon>
        <taxon>Sphaerobolaceae</taxon>
        <taxon>Sphaerobolus</taxon>
    </lineage>
</organism>
<accession>A0A0C9VGK8</accession>
<evidence type="ECO:0000313" key="4">
    <source>
        <dbReference type="Proteomes" id="UP000054279"/>
    </source>
</evidence>
<dbReference type="Proteomes" id="UP000054279">
    <property type="component" value="Unassembled WGS sequence"/>
</dbReference>
<dbReference type="EMBL" id="KN837178">
    <property type="protein sequence ID" value="KIJ36476.1"/>
    <property type="molecule type" value="Genomic_DNA"/>
</dbReference>
<dbReference type="AlphaFoldDB" id="A0A0C9VGK8"/>
<name>A0A0C9VGK8_SPHS4</name>
<reference evidence="3 4" key="1">
    <citation type="submission" date="2014-06" db="EMBL/GenBank/DDBJ databases">
        <title>Evolutionary Origins and Diversification of the Mycorrhizal Mutualists.</title>
        <authorList>
            <consortium name="DOE Joint Genome Institute"/>
            <consortium name="Mycorrhizal Genomics Consortium"/>
            <person name="Kohler A."/>
            <person name="Kuo A."/>
            <person name="Nagy L.G."/>
            <person name="Floudas D."/>
            <person name="Copeland A."/>
            <person name="Barry K.W."/>
            <person name="Cichocki N."/>
            <person name="Veneault-Fourrey C."/>
            <person name="LaButti K."/>
            <person name="Lindquist E.A."/>
            <person name="Lipzen A."/>
            <person name="Lundell T."/>
            <person name="Morin E."/>
            <person name="Murat C."/>
            <person name="Riley R."/>
            <person name="Ohm R."/>
            <person name="Sun H."/>
            <person name="Tunlid A."/>
            <person name="Henrissat B."/>
            <person name="Grigoriev I.V."/>
            <person name="Hibbett D.S."/>
            <person name="Martin F."/>
        </authorList>
    </citation>
    <scope>NUCLEOTIDE SEQUENCE [LARGE SCALE GENOMIC DNA]</scope>
    <source>
        <strain evidence="3 4">SS14</strain>
    </source>
</reference>
<protein>
    <recommendedName>
        <fullName evidence="2">T6SS Phospholipase effector Tle1-like catalytic domain-containing protein</fullName>
    </recommendedName>
</protein>
<feature type="domain" description="T6SS Phospholipase effector Tle1-like catalytic" evidence="2">
    <location>
        <begin position="25"/>
        <end position="119"/>
    </location>
</feature>
<evidence type="ECO:0000313" key="3">
    <source>
        <dbReference type="EMBL" id="KIJ36476.1"/>
    </source>
</evidence>
<feature type="compositionally biased region" description="Low complexity" evidence="1">
    <location>
        <begin position="1"/>
        <end position="13"/>
    </location>
</feature>
<evidence type="ECO:0000256" key="1">
    <source>
        <dbReference type="SAM" id="MobiDB-lite"/>
    </source>
</evidence>
<keyword evidence="4" id="KW-1185">Reference proteome</keyword>
<evidence type="ECO:0000259" key="2">
    <source>
        <dbReference type="Pfam" id="PF09994"/>
    </source>
</evidence>
<dbReference type="OrthoDB" id="3000240at2759"/>